<organism evidence="2 3">
    <name type="scientific">Scheffersomyces spartinae</name>
    <dbReference type="NCBI Taxonomy" id="45513"/>
    <lineage>
        <taxon>Eukaryota</taxon>
        <taxon>Fungi</taxon>
        <taxon>Dikarya</taxon>
        <taxon>Ascomycota</taxon>
        <taxon>Saccharomycotina</taxon>
        <taxon>Pichiomycetes</taxon>
        <taxon>Debaryomycetaceae</taxon>
        <taxon>Scheffersomyces</taxon>
    </lineage>
</organism>
<proteinExistence type="predicted"/>
<comment type="caution">
    <text evidence="2">The sequence shown here is derived from an EMBL/GenBank/DDBJ whole genome shotgun (WGS) entry which is preliminary data.</text>
</comment>
<feature type="signal peptide" evidence="1">
    <location>
        <begin position="1"/>
        <end position="18"/>
    </location>
</feature>
<dbReference type="GeneID" id="66113824"/>
<evidence type="ECO:0000256" key="1">
    <source>
        <dbReference type="SAM" id="SignalP"/>
    </source>
</evidence>
<feature type="chain" id="PRO_5040373377" evidence="1">
    <location>
        <begin position="19"/>
        <end position="284"/>
    </location>
</feature>
<dbReference type="EMBL" id="JAHMUF010000010">
    <property type="protein sequence ID" value="KAG7193759.1"/>
    <property type="molecule type" value="Genomic_DNA"/>
</dbReference>
<dbReference type="AlphaFoldDB" id="A0A9P7V9M1"/>
<gene>
    <name evidence="2" type="ORF">KQ657_000450</name>
</gene>
<dbReference type="RefSeq" id="XP_043049307.1">
    <property type="nucleotide sequence ID" value="XM_043191295.1"/>
</dbReference>
<protein>
    <submittedName>
        <fullName evidence="2">Uncharacterized protein</fullName>
    </submittedName>
</protein>
<reference evidence="2" key="1">
    <citation type="submission" date="2021-03" db="EMBL/GenBank/DDBJ databases">
        <authorList>
            <person name="Palmer J.M."/>
        </authorList>
    </citation>
    <scope>NUCLEOTIDE SEQUENCE</scope>
    <source>
        <strain evidence="2">ARV_011</strain>
    </source>
</reference>
<accession>A0A9P7V9M1</accession>
<evidence type="ECO:0000313" key="2">
    <source>
        <dbReference type="EMBL" id="KAG7193759.1"/>
    </source>
</evidence>
<dbReference type="OrthoDB" id="5415592at2759"/>
<keyword evidence="3" id="KW-1185">Reference proteome</keyword>
<dbReference type="Proteomes" id="UP000790833">
    <property type="component" value="Unassembled WGS sequence"/>
</dbReference>
<name>A0A9P7V9M1_9ASCO</name>
<evidence type="ECO:0000313" key="3">
    <source>
        <dbReference type="Proteomes" id="UP000790833"/>
    </source>
</evidence>
<sequence>MKFSYALLGLTALASAAADSFGLRAKAAGSALDNTPIYKVDSHPHVFSVAGNEGVELSLTLYSDGTMTDQTGRGVYVDPNTGEVGNVDPFGQQANSKNFGINNGYLTYKGSEDFYACPSGPNKWSLTVKGGCTGGTQIMLQVCGAPVPPLSTFWLSADAPSSPLDGKNIYKVDSHPHVFSVAGNEGSTLYVTLQSDSSLVDSTGRGVYVDPNTGEVGNVDPFGQQAALKGWSVTSDNHLAWLGSVSFNACPSGPNKWSLSVKGCTGNTGIKLSTHFVTHRKRSE</sequence>
<keyword evidence="1" id="KW-0732">Signal</keyword>